<proteinExistence type="predicted"/>
<evidence type="ECO:0000313" key="5">
    <source>
        <dbReference type="Proteomes" id="UP000245202"/>
    </source>
</evidence>
<evidence type="ECO:0000256" key="1">
    <source>
        <dbReference type="SAM" id="MobiDB-lite"/>
    </source>
</evidence>
<keyword evidence="2" id="KW-0472">Membrane</keyword>
<keyword evidence="2" id="KW-1133">Transmembrane helix</keyword>
<feature type="compositionally biased region" description="Low complexity" evidence="1">
    <location>
        <begin position="172"/>
        <end position="183"/>
    </location>
</feature>
<feature type="region of interest" description="Disordered" evidence="1">
    <location>
        <begin position="131"/>
        <end position="247"/>
    </location>
</feature>
<reference evidence="4 5" key="1">
    <citation type="submission" date="2017-08" db="EMBL/GenBank/DDBJ databases">
        <title>Substantial Increase in Enzyme Production by Combined Drug-Resistance Mutations in Paenibacillus agaridevorans.</title>
        <authorList>
            <person name="Tanaka Y."/>
            <person name="Funane K."/>
            <person name="Hosaka T."/>
            <person name="Shiwa Y."/>
            <person name="Fujita N."/>
            <person name="Miyazaki T."/>
            <person name="Yoshikawa H."/>
            <person name="Murakami K."/>
            <person name="Kasahara K."/>
            <person name="Inaoka T."/>
            <person name="Hiraga Y."/>
            <person name="Ochi K."/>
        </authorList>
    </citation>
    <scope>NUCLEOTIDE SEQUENCE [LARGE SCALE GENOMIC DNA]</scope>
    <source>
        <strain evidence="4 5">T-3040</strain>
    </source>
</reference>
<sequence>MNCQEVTELMQRQLDDDLRESEMEVLMNHTRHCPDCAAMFERLTRLSAELNNLPKVTPAYSLVDAIMPELIRIDNETKHAETLAVPATTYDQGSLTRRTQRTRRWPSWKSISGVVAAGIVAGIFLVTYPPQSSLNDQDKASSIGQSAAEMEMKEDTSVMDVSPLSAKKDPGGDAAADAPTDGTENLKGPYGLTDKNGNPMEPESGFNAGGSEALPNSAQRNSDVTKPVEEETSYGVESTSKHEPDMGITGHAMLPSPDGQYMANVDGFSIVILSASDSSTLFQTERKNGLHVNLVWAQDSASLTYEVSLDHGAAQKYEIAIPSFEERKAD</sequence>
<feature type="compositionally biased region" description="Polar residues" evidence="1">
    <location>
        <begin position="214"/>
        <end position="224"/>
    </location>
</feature>
<keyword evidence="5" id="KW-1185">Reference proteome</keyword>
<feature type="transmembrane region" description="Helical" evidence="2">
    <location>
        <begin position="107"/>
        <end position="128"/>
    </location>
</feature>
<organism evidence="4 5">
    <name type="scientific">Paenibacillus agaridevorans</name>
    <dbReference type="NCBI Taxonomy" id="171404"/>
    <lineage>
        <taxon>Bacteria</taxon>
        <taxon>Bacillati</taxon>
        <taxon>Bacillota</taxon>
        <taxon>Bacilli</taxon>
        <taxon>Bacillales</taxon>
        <taxon>Paenibacillaceae</taxon>
        <taxon>Paenibacillus</taxon>
    </lineage>
</organism>
<evidence type="ECO:0000259" key="3">
    <source>
        <dbReference type="Pfam" id="PF13490"/>
    </source>
</evidence>
<dbReference type="Proteomes" id="UP000245202">
    <property type="component" value="Unassembled WGS sequence"/>
</dbReference>
<keyword evidence="2" id="KW-0812">Transmembrane</keyword>
<feature type="domain" description="Putative zinc-finger" evidence="3">
    <location>
        <begin position="3"/>
        <end position="37"/>
    </location>
</feature>
<evidence type="ECO:0000256" key="2">
    <source>
        <dbReference type="SAM" id="Phobius"/>
    </source>
</evidence>
<name>A0A2R5F5T2_9BACL</name>
<protein>
    <recommendedName>
        <fullName evidence="3">Putative zinc-finger domain-containing protein</fullName>
    </recommendedName>
</protein>
<dbReference type="Pfam" id="PF13490">
    <property type="entry name" value="zf-HC2"/>
    <property type="match status" value="1"/>
</dbReference>
<gene>
    <name evidence="4" type="ORF">PAT3040_07089</name>
</gene>
<feature type="compositionally biased region" description="Polar residues" evidence="1">
    <location>
        <begin position="131"/>
        <end position="145"/>
    </location>
</feature>
<dbReference type="EMBL" id="BDQX01000458">
    <property type="protein sequence ID" value="GBG12223.1"/>
    <property type="molecule type" value="Genomic_DNA"/>
</dbReference>
<dbReference type="RefSeq" id="WP_108996279.1">
    <property type="nucleotide sequence ID" value="NZ_BDQX01000458.1"/>
</dbReference>
<accession>A0A2R5F5T2</accession>
<dbReference type="AlphaFoldDB" id="A0A2R5F5T2"/>
<comment type="caution">
    <text evidence="4">The sequence shown here is derived from an EMBL/GenBank/DDBJ whole genome shotgun (WGS) entry which is preliminary data.</text>
</comment>
<evidence type="ECO:0000313" key="4">
    <source>
        <dbReference type="EMBL" id="GBG12223.1"/>
    </source>
</evidence>
<dbReference type="InterPro" id="IPR027383">
    <property type="entry name" value="Znf_put"/>
</dbReference>